<dbReference type="GO" id="GO:0032259">
    <property type="term" value="P:methylation"/>
    <property type="evidence" value="ECO:0007669"/>
    <property type="project" value="UniProtKB-KW"/>
</dbReference>
<dbReference type="HAMAP" id="MF_00074">
    <property type="entry name" value="16SrRNA_methyltr_G"/>
    <property type="match status" value="1"/>
</dbReference>
<evidence type="ECO:0000256" key="3">
    <source>
        <dbReference type="ARBA" id="ARBA00022603"/>
    </source>
</evidence>
<feature type="binding site" evidence="6">
    <location>
        <position position="86"/>
    </location>
    <ligand>
        <name>S-adenosyl-L-methionine</name>
        <dbReference type="ChEBI" id="CHEBI:59789"/>
    </ligand>
</feature>
<evidence type="ECO:0000313" key="7">
    <source>
        <dbReference type="EMBL" id="MDN4119837.1"/>
    </source>
</evidence>
<proteinExistence type="inferred from homology"/>
<comment type="caution">
    <text evidence="7">The sequence shown here is derived from an EMBL/GenBank/DDBJ whole genome shotgun (WGS) entry which is preliminary data.</text>
</comment>
<feature type="binding site" evidence="6">
    <location>
        <begin position="137"/>
        <end position="138"/>
    </location>
    <ligand>
        <name>S-adenosyl-L-methionine</name>
        <dbReference type="ChEBI" id="CHEBI:59789"/>
    </ligand>
</feature>
<accession>A0ABT8EF52</accession>
<keyword evidence="4 6" id="KW-0808">Transferase</keyword>
<feature type="binding site" evidence="6">
    <location>
        <position position="91"/>
    </location>
    <ligand>
        <name>S-adenosyl-L-methionine</name>
        <dbReference type="ChEBI" id="CHEBI:59789"/>
    </ligand>
</feature>
<dbReference type="CDD" id="cd02440">
    <property type="entry name" value="AdoMet_MTases"/>
    <property type="match status" value="1"/>
</dbReference>
<reference evidence="7" key="1">
    <citation type="submission" date="2021-11" db="EMBL/GenBank/DDBJ databases">
        <title>Draft genome sequence of Alcaligenes endophyticus type strain CCUG 75668T.</title>
        <authorList>
            <person name="Salva-Serra F."/>
            <person name="Duran R.E."/>
            <person name="Seeger M."/>
            <person name="Moore E.R.B."/>
            <person name="Jaen-Luchoro D."/>
        </authorList>
    </citation>
    <scope>NUCLEOTIDE SEQUENCE</scope>
    <source>
        <strain evidence="7">CCUG 75668</strain>
    </source>
</reference>
<evidence type="ECO:0000256" key="5">
    <source>
        <dbReference type="ARBA" id="ARBA00022691"/>
    </source>
</evidence>
<keyword evidence="3 6" id="KW-0489">Methyltransferase</keyword>
<dbReference type="Proteomes" id="UP001168613">
    <property type="component" value="Unassembled WGS sequence"/>
</dbReference>
<dbReference type="RefSeq" id="WP_266122822.1">
    <property type="nucleotide sequence ID" value="NZ_JAJHNU010000001.1"/>
</dbReference>
<comment type="caution">
    <text evidence="6">Lacks conserved residue(s) required for the propagation of feature annotation.</text>
</comment>
<dbReference type="GO" id="GO:0008168">
    <property type="term" value="F:methyltransferase activity"/>
    <property type="evidence" value="ECO:0007669"/>
    <property type="project" value="UniProtKB-KW"/>
</dbReference>
<dbReference type="InterPro" id="IPR029063">
    <property type="entry name" value="SAM-dependent_MTases_sf"/>
</dbReference>
<sequence length="222" mass="24656">MKMDFTKRLHQACEELELFLSTDQQKTLLRYIEQLAKWNKTYNLTALRDPEQMLIQHLFDSLSIIKPVSTYAAEKDLKSLNIVDVGSGAGLPGVVLAIACSTWNITCIDAVEKKMAFVKQMAGVLSLSNLQARHTRVEELPSLNADLITSRAFSSLLDFVKLASKHVKPGGMMLAMKGKHPLEEIVELESGSTWKVSTIEPLIVPELAAQRCLVWLSSEGSL</sequence>
<dbReference type="Gene3D" id="3.40.50.150">
    <property type="entry name" value="Vaccinia Virus protein VP39"/>
    <property type="match status" value="1"/>
</dbReference>
<feature type="binding site" evidence="6">
    <location>
        <position position="151"/>
    </location>
    <ligand>
        <name>S-adenosyl-L-methionine</name>
        <dbReference type="ChEBI" id="CHEBI:59789"/>
    </ligand>
</feature>
<keyword evidence="2 6" id="KW-0698">rRNA processing</keyword>
<evidence type="ECO:0000313" key="8">
    <source>
        <dbReference type="Proteomes" id="UP001168613"/>
    </source>
</evidence>
<comment type="function">
    <text evidence="6">Specifically methylates the N7 position of guanine in position 527 of 16S rRNA.</text>
</comment>
<comment type="catalytic activity">
    <reaction evidence="6">
        <text>guanosine(527) in 16S rRNA + S-adenosyl-L-methionine = N(7)-methylguanosine(527) in 16S rRNA + S-adenosyl-L-homocysteine</text>
        <dbReference type="Rhea" id="RHEA:42732"/>
        <dbReference type="Rhea" id="RHEA-COMP:10209"/>
        <dbReference type="Rhea" id="RHEA-COMP:10210"/>
        <dbReference type="ChEBI" id="CHEBI:57856"/>
        <dbReference type="ChEBI" id="CHEBI:59789"/>
        <dbReference type="ChEBI" id="CHEBI:74269"/>
        <dbReference type="ChEBI" id="CHEBI:74480"/>
        <dbReference type="EC" id="2.1.1.170"/>
    </reaction>
</comment>
<evidence type="ECO:0000256" key="1">
    <source>
        <dbReference type="ARBA" id="ARBA00022490"/>
    </source>
</evidence>
<keyword evidence="5 6" id="KW-0949">S-adenosyl-L-methionine</keyword>
<dbReference type="Pfam" id="PF02527">
    <property type="entry name" value="GidB"/>
    <property type="match status" value="1"/>
</dbReference>
<comment type="similarity">
    <text evidence="6">Belongs to the methyltransferase superfamily. RNA methyltransferase RsmG family.</text>
</comment>
<evidence type="ECO:0000256" key="6">
    <source>
        <dbReference type="HAMAP-Rule" id="MF_00074"/>
    </source>
</evidence>
<dbReference type="NCBIfam" id="TIGR00138">
    <property type="entry name" value="rsmG_gidB"/>
    <property type="match status" value="1"/>
</dbReference>
<comment type="subcellular location">
    <subcellularLocation>
        <location evidence="6">Cytoplasm</location>
    </subcellularLocation>
</comment>
<name>A0ABT8EF52_9BURK</name>
<dbReference type="EC" id="2.1.1.170" evidence="6"/>
<dbReference type="InterPro" id="IPR003682">
    <property type="entry name" value="rRNA_ssu_MeTfrase_G"/>
</dbReference>
<keyword evidence="8" id="KW-1185">Reference proteome</keyword>
<dbReference type="PIRSF" id="PIRSF003078">
    <property type="entry name" value="GidB"/>
    <property type="match status" value="1"/>
</dbReference>
<dbReference type="PANTHER" id="PTHR31760:SF0">
    <property type="entry name" value="S-ADENOSYL-L-METHIONINE-DEPENDENT METHYLTRANSFERASES SUPERFAMILY PROTEIN"/>
    <property type="match status" value="1"/>
</dbReference>
<dbReference type="EMBL" id="JAJHNU010000001">
    <property type="protein sequence ID" value="MDN4119837.1"/>
    <property type="molecule type" value="Genomic_DNA"/>
</dbReference>
<keyword evidence="1 6" id="KW-0963">Cytoplasm</keyword>
<organism evidence="7 8">
    <name type="scientific">Alcaligenes endophyticus</name>
    <dbReference type="NCBI Taxonomy" id="1929088"/>
    <lineage>
        <taxon>Bacteria</taxon>
        <taxon>Pseudomonadati</taxon>
        <taxon>Pseudomonadota</taxon>
        <taxon>Betaproteobacteria</taxon>
        <taxon>Burkholderiales</taxon>
        <taxon>Alcaligenaceae</taxon>
        <taxon>Alcaligenes</taxon>
    </lineage>
</organism>
<evidence type="ECO:0000256" key="4">
    <source>
        <dbReference type="ARBA" id="ARBA00022679"/>
    </source>
</evidence>
<protein>
    <recommendedName>
        <fullName evidence="6">Ribosomal RNA small subunit methyltransferase G</fullName>
        <ecNumber evidence="6">2.1.1.170</ecNumber>
    </recommendedName>
    <alternativeName>
        <fullName evidence="6">16S rRNA 7-methylguanosine methyltransferase</fullName>
        <shortName evidence="6">16S rRNA m7G methyltransferase</shortName>
    </alternativeName>
</protein>
<dbReference type="PANTHER" id="PTHR31760">
    <property type="entry name" value="S-ADENOSYL-L-METHIONINE-DEPENDENT METHYLTRANSFERASES SUPERFAMILY PROTEIN"/>
    <property type="match status" value="1"/>
</dbReference>
<evidence type="ECO:0000256" key="2">
    <source>
        <dbReference type="ARBA" id="ARBA00022552"/>
    </source>
</evidence>
<gene>
    <name evidence="6 7" type="primary">rsmG</name>
    <name evidence="7" type="ORF">LMS43_00910</name>
</gene>
<dbReference type="SUPFAM" id="SSF53335">
    <property type="entry name" value="S-adenosyl-L-methionine-dependent methyltransferases"/>
    <property type="match status" value="1"/>
</dbReference>